<dbReference type="SUPFAM" id="SSF53335">
    <property type="entry name" value="S-adenosyl-L-methionine-dependent methyltransferases"/>
    <property type="match status" value="1"/>
</dbReference>
<evidence type="ECO:0000313" key="7">
    <source>
        <dbReference type="EMBL" id="MEU7074702.1"/>
    </source>
</evidence>
<name>A0ABV3CIW0_9ACTN</name>
<dbReference type="EC" id="2.1.1.37" evidence="1"/>
<protein>
    <recommendedName>
        <fullName evidence="1">DNA (cytosine-5-)-methyltransferase</fullName>
        <ecNumber evidence="1">2.1.1.37</ecNumber>
    </recommendedName>
</protein>
<dbReference type="EMBL" id="JBEZAE010000029">
    <property type="protein sequence ID" value="MEU7074702.1"/>
    <property type="molecule type" value="Genomic_DNA"/>
</dbReference>
<gene>
    <name evidence="7" type="ORF">AB0A88_31880</name>
</gene>
<evidence type="ECO:0000256" key="5">
    <source>
        <dbReference type="ARBA" id="ARBA00022747"/>
    </source>
</evidence>
<evidence type="ECO:0000313" key="8">
    <source>
        <dbReference type="Proteomes" id="UP001551329"/>
    </source>
</evidence>
<proteinExistence type="inferred from homology"/>
<dbReference type="InterPro" id="IPR018117">
    <property type="entry name" value="C5_DNA_meth_AS"/>
</dbReference>
<keyword evidence="4 6" id="KW-0949">S-adenosyl-L-methionine</keyword>
<dbReference type="PROSITE" id="PS00094">
    <property type="entry name" value="C5_MTASE_1"/>
    <property type="match status" value="1"/>
</dbReference>
<keyword evidence="8" id="KW-1185">Reference proteome</keyword>
<dbReference type="Pfam" id="PF00145">
    <property type="entry name" value="DNA_methylase"/>
    <property type="match status" value="3"/>
</dbReference>
<dbReference type="PROSITE" id="PS51679">
    <property type="entry name" value="SAM_MT_C5"/>
    <property type="match status" value="1"/>
</dbReference>
<dbReference type="PANTHER" id="PTHR10629">
    <property type="entry name" value="CYTOSINE-SPECIFIC METHYLTRANSFERASE"/>
    <property type="match status" value="1"/>
</dbReference>
<dbReference type="InterPro" id="IPR050390">
    <property type="entry name" value="C5-Methyltransferase"/>
</dbReference>
<dbReference type="InterPro" id="IPR001525">
    <property type="entry name" value="C5_MeTfrase"/>
</dbReference>
<accession>A0ABV3CIW0</accession>
<evidence type="ECO:0000256" key="4">
    <source>
        <dbReference type="ARBA" id="ARBA00022691"/>
    </source>
</evidence>
<keyword evidence="3 6" id="KW-0808">Transferase</keyword>
<dbReference type="RefSeq" id="WP_358477264.1">
    <property type="nucleotide sequence ID" value="NZ_JBEZAE010000029.1"/>
</dbReference>
<dbReference type="Gene3D" id="3.90.120.10">
    <property type="entry name" value="DNA Methylase, subunit A, domain 2"/>
    <property type="match status" value="1"/>
</dbReference>
<dbReference type="GO" id="GO:0032259">
    <property type="term" value="P:methylation"/>
    <property type="evidence" value="ECO:0007669"/>
    <property type="project" value="UniProtKB-KW"/>
</dbReference>
<evidence type="ECO:0000256" key="1">
    <source>
        <dbReference type="ARBA" id="ARBA00011975"/>
    </source>
</evidence>
<dbReference type="InterPro" id="IPR029063">
    <property type="entry name" value="SAM-dependent_MTases_sf"/>
</dbReference>
<keyword evidence="5" id="KW-0680">Restriction system</keyword>
<dbReference type="PANTHER" id="PTHR10629:SF52">
    <property type="entry name" value="DNA (CYTOSINE-5)-METHYLTRANSFERASE 1"/>
    <property type="match status" value="1"/>
</dbReference>
<feature type="active site" evidence="6">
    <location>
        <position position="66"/>
    </location>
</feature>
<comment type="caution">
    <text evidence="7">The sequence shown here is derived from an EMBL/GenBank/DDBJ whole genome shotgun (WGS) entry which is preliminary data.</text>
</comment>
<evidence type="ECO:0000256" key="6">
    <source>
        <dbReference type="PROSITE-ProRule" id="PRU01016"/>
    </source>
</evidence>
<organism evidence="7 8">
    <name type="scientific">Streptomyces narbonensis</name>
    <dbReference type="NCBI Taxonomy" id="67333"/>
    <lineage>
        <taxon>Bacteria</taxon>
        <taxon>Bacillati</taxon>
        <taxon>Actinomycetota</taxon>
        <taxon>Actinomycetes</taxon>
        <taxon>Kitasatosporales</taxon>
        <taxon>Streptomycetaceae</taxon>
        <taxon>Streptomyces</taxon>
    </lineage>
</organism>
<evidence type="ECO:0000256" key="3">
    <source>
        <dbReference type="ARBA" id="ARBA00022679"/>
    </source>
</evidence>
<reference evidence="7 8" key="1">
    <citation type="submission" date="2024-06" db="EMBL/GenBank/DDBJ databases">
        <title>The Natural Products Discovery Center: Release of the First 8490 Sequenced Strains for Exploring Actinobacteria Biosynthetic Diversity.</title>
        <authorList>
            <person name="Kalkreuter E."/>
            <person name="Kautsar S.A."/>
            <person name="Yang D."/>
            <person name="Bader C.D."/>
            <person name="Teijaro C.N."/>
            <person name="Fluegel L."/>
            <person name="Davis C.M."/>
            <person name="Simpson J.R."/>
            <person name="Lauterbach L."/>
            <person name="Steele A.D."/>
            <person name="Gui C."/>
            <person name="Meng S."/>
            <person name="Li G."/>
            <person name="Viehrig K."/>
            <person name="Ye F."/>
            <person name="Su P."/>
            <person name="Kiefer A.F."/>
            <person name="Nichols A."/>
            <person name="Cepeda A.J."/>
            <person name="Yan W."/>
            <person name="Fan B."/>
            <person name="Jiang Y."/>
            <person name="Adhikari A."/>
            <person name="Zheng C.-J."/>
            <person name="Schuster L."/>
            <person name="Cowan T.M."/>
            <person name="Smanski M.J."/>
            <person name="Chevrette M.G."/>
            <person name="De Carvalho L.P.S."/>
            <person name="Shen B."/>
        </authorList>
    </citation>
    <scope>NUCLEOTIDE SEQUENCE [LARGE SCALE GENOMIC DNA]</scope>
    <source>
        <strain evidence="7 8">NPDC045974</strain>
    </source>
</reference>
<comment type="similarity">
    <text evidence="6">Belongs to the class I-like SAM-binding methyltransferase superfamily. C5-methyltransferase family.</text>
</comment>
<sequence>MPDLFAGPGGIDVAARQLGIHLTGIERDANAVATRRSALLDTVRGDVRDFRPVDFDEDILAGGPPCQTFSIGGTGKGRASLDALLGAVKTAGAHGFVTTPEGLDDRTSLVLEPLRWILEAHNSRHPYRAIVLEQVPAVLPIWQAYAEVLEARGYSVACRVLNAEEYGVPQTRRRAALVARLDGPVALPAPTHRPYRRGIPRCDGDPALLPWVAMADVLPERGPFTVISNYGTGGDPKNRGRRDCDEPAFTVTGKISRFRLVDFDGHELPRFTHAEAGQLQGFPANYPWSGADISQQIGNACPPPLAAALLRAATA</sequence>
<dbReference type="Gene3D" id="3.40.50.150">
    <property type="entry name" value="Vaccinia Virus protein VP39"/>
    <property type="match status" value="1"/>
</dbReference>
<keyword evidence="2 6" id="KW-0489">Methyltransferase</keyword>
<dbReference type="Proteomes" id="UP001551329">
    <property type="component" value="Unassembled WGS sequence"/>
</dbReference>
<evidence type="ECO:0000256" key="2">
    <source>
        <dbReference type="ARBA" id="ARBA00022603"/>
    </source>
</evidence>
<dbReference type="GO" id="GO:0008168">
    <property type="term" value="F:methyltransferase activity"/>
    <property type="evidence" value="ECO:0007669"/>
    <property type="project" value="UniProtKB-KW"/>
</dbReference>